<feature type="region of interest" description="Disordered" evidence="1">
    <location>
        <begin position="184"/>
        <end position="227"/>
    </location>
</feature>
<dbReference type="EMBL" id="JAKWFO010000014">
    <property type="protein sequence ID" value="KAI9632664.1"/>
    <property type="molecule type" value="Genomic_DNA"/>
</dbReference>
<gene>
    <name evidence="2" type="ORF">MKK02DRAFT_30422</name>
</gene>
<protein>
    <submittedName>
        <fullName evidence="2">Uncharacterized protein</fullName>
    </submittedName>
</protein>
<accession>A0AA38H4V4</accession>
<dbReference type="GeneID" id="77727243"/>
<evidence type="ECO:0000256" key="1">
    <source>
        <dbReference type="SAM" id="MobiDB-lite"/>
    </source>
</evidence>
<comment type="caution">
    <text evidence="2">The sequence shown here is derived from an EMBL/GenBank/DDBJ whole genome shotgun (WGS) entry which is preliminary data.</text>
</comment>
<feature type="region of interest" description="Disordered" evidence="1">
    <location>
        <begin position="461"/>
        <end position="489"/>
    </location>
</feature>
<keyword evidence="3" id="KW-1185">Reference proteome</keyword>
<proteinExistence type="predicted"/>
<evidence type="ECO:0000313" key="2">
    <source>
        <dbReference type="EMBL" id="KAI9632664.1"/>
    </source>
</evidence>
<feature type="compositionally biased region" description="Polar residues" evidence="1">
    <location>
        <begin position="471"/>
        <end position="489"/>
    </location>
</feature>
<dbReference type="Proteomes" id="UP001164286">
    <property type="component" value="Unassembled WGS sequence"/>
</dbReference>
<organism evidence="2 3">
    <name type="scientific">Dioszegia hungarica</name>
    <dbReference type="NCBI Taxonomy" id="4972"/>
    <lineage>
        <taxon>Eukaryota</taxon>
        <taxon>Fungi</taxon>
        <taxon>Dikarya</taxon>
        <taxon>Basidiomycota</taxon>
        <taxon>Agaricomycotina</taxon>
        <taxon>Tremellomycetes</taxon>
        <taxon>Tremellales</taxon>
        <taxon>Bulleribasidiaceae</taxon>
        <taxon>Dioszegia</taxon>
    </lineage>
</organism>
<evidence type="ECO:0000313" key="3">
    <source>
        <dbReference type="Proteomes" id="UP001164286"/>
    </source>
</evidence>
<reference evidence="2" key="1">
    <citation type="journal article" date="2022" name="G3 (Bethesda)">
        <title>High quality genome of the basidiomycete yeast Dioszegia hungarica PDD-24b-2 isolated from cloud water.</title>
        <authorList>
            <person name="Jarrige D."/>
            <person name="Haridas S."/>
            <person name="Bleykasten-Grosshans C."/>
            <person name="Joly M."/>
            <person name="Nadalig T."/>
            <person name="Sancelme M."/>
            <person name="Vuilleumier S."/>
            <person name="Grigoriev I.V."/>
            <person name="Amato P."/>
            <person name="Bringel F."/>
        </authorList>
    </citation>
    <scope>NUCLEOTIDE SEQUENCE</scope>
    <source>
        <strain evidence="2">PDD-24b-2</strain>
    </source>
</reference>
<dbReference type="RefSeq" id="XP_052942441.1">
    <property type="nucleotide sequence ID" value="XM_053088038.1"/>
</dbReference>
<name>A0AA38H4V4_9TREE</name>
<sequence length="489" mass="53894">MNTLGEYKWMKRCSDSRIRSKLYGSTDTHPATLFLTIKAPTTANVQEDPASREIDLSTTTSIGRYLTVKRDEDSDGDGEDIHVKTLSVSMPVHSGSGERLDINQASKDEDWRRETSEWMRDYARSVWEGLSSSDTEKLLPKSFTIRETTEIDPADMELKEEYAAGEGGTQEVWLRFTVSNPGEPIIGEDQELTRFGTPTRYDSSVYDASESSSAAGPSTSTSGHEVTHADYSSLLPDGVRGKKKLECEGQSFAPPSIVVTRASSSESASSDASWNSTMQDPTVMLKVPRRSSERYTSTIPTWVKPSDDQDPHCTFYGPLGSPAKRGQLIVNIGILAEKNESDDGSLSLDLAVSGTGEHRRLRAVVQRGAGDEYDEWSETPLTFELDSKSDIPKLQAWVTELAIAALDAAEASKVSLFSHDFVRTDKTEYELDGACLRSMTDGRKGKKKVPVWLKVSVYNPPDLRPLDKALSSRTAQSGRASTMQSIQEE</sequence>
<feature type="compositionally biased region" description="Low complexity" evidence="1">
    <location>
        <begin position="201"/>
        <end position="223"/>
    </location>
</feature>
<dbReference type="AlphaFoldDB" id="A0AA38H4V4"/>